<dbReference type="EMBL" id="VVIM01000005">
    <property type="protein sequence ID" value="KAB0799317.1"/>
    <property type="molecule type" value="Genomic_DNA"/>
</dbReference>
<gene>
    <name evidence="2" type="ORF">PPYR_07197</name>
</gene>
<proteinExistence type="predicted"/>
<sequence length="142" mass="16371">MYLVLIGTVLLITHPIAMFQTTVYGLPLNEKERACAEKHNLSTKNIEMWNIEPLIPEDNVEMLEYMSCYWKNLGYLTEDGEIDFVKLGDVVHADLNARFHAEFGHIVAFIMDNCKQTVHGETDGLRAVKMWNCLNVYTENLF</sequence>
<dbReference type="Proteomes" id="UP000327044">
    <property type="component" value="Unassembled WGS sequence"/>
</dbReference>
<dbReference type="InterPro" id="IPR006170">
    <property type="entry name" value="PBP/GOBP"/>
</dbReference>
<name>A0A5N4APR4_PHOPY</name>
<comment type="caution">
    <text evidence="2">The sequence shown here is derived from an EMBL/GenBank/DDBJ whole genome shotgun (WGS) entry which is preliminary data.</text>
</comment>
<keyword evidence="3" id="KW-1185">Reference proteome</keyword>
<organism evidence="2 3">
    <name type="scientific">Photinus pyralis</name>
    <name type="common">Common eastern firefly</name>
    <name type="synonym">Lampyris pyralis</name>
    <dbReference type="NCBI Taxonomy" id="7054"/>
    <lineage>
        <taxon>Eukaryota</taxon>
        <taxon>Metazoa</taxon>
        <taxon>Ecdysozoa</taxon>
        <taxon>Arthropoda</taxon>
        <taxon>Hexapoda</taxon>
        <taxon>Insecta</taxon>
        <taxon>Pterygota</taxon>
        <taxon>Neoptera</taxon>
        <taxon>Endopterygota</taxon>
        <taxon>Coleoptera</taxon>
        <taxon>Polyphaga</taxon>
        <taxon>Elateriformia</taxon>
        <taxon>Elateroidea</taxon>
        <taxon>Lampyridae</taxon>
        <taxon>Lampyrinae</taxon>
        <taxon>Photinus</taxon>
    </lineage>
</organism>
<feature type="signal peptide" evidence="1">
    <location>
        <begin position="1"/>
        <end position="19"/>
    </location>
</feature>
<dbReference type="CDD" id="cd23992">
    <property type="entry name" value="PBP_GOBP"/>
    <property type="match status" value="1"/>
</dbReference>
<dbReference type="InterPro" id="IPR036728">
    <property type="entry name" value="PBP_GOBP_sf"/>
</dbReference>
<accession>A0A5N4APR4</accession>
<dbReference type="Pfam" id="PF01395">
    <property type="entry name" value="PBP_GOBP"/>
    <property type="match status" value="1"/>
</dbReference>
<dbReference type="AlphaFoldDB" id="A0A5N4APR4"/>
<keyword evidence="1" id="KW-0732">Signal</keyword>
<evidence type="ECO:0000256" key="1">
    <source>
        <dbReference type="SAM" id="SignalP"/>
    </source>
</evidence>
<evidence type="ECO:0000313" key="3">
    <source>
        <dbReference type="Proteomes" id="UP000327044"/>
    </source>
</evidence>
<feature type="chain" id="PRO_5024399842" evidence="1">
    <location>
        <begin position="20"/>
        <end position="142"/>
    </location>
</feature>
<dbReference type="GO" id="GO:0005549">
    <property type="term" value="F:odorant binding"/>
    <property type="evidence" value="ECO:0007669"/>
    <property type="project" value="InterPro"/>
</dbReference>
<reference evidence="2 3" key="1">
    <citation type="journal article" date="2018" name="Elife">
        <title>Firefly genomes illuminate parallel origins of bioluminescence in beetles.</title>
        <authorList>
            <person name="Fallon T.R."/>
            <person name="Lower S.E."/>
            <person name="Chang C.H."/>
            <person name="Bessho-Uehara M."/>
            <person name="Martin G.J."/>
            <person name="Bewick A.J."/>
            <person name="Behringer M."/>
            <person name="Debat H.J."/>
            <person name="Wong I."/>
            <person name="Day J.C."/>
            <person name="Suvorov A."/>
            <person name="Silva C.J."/>
            <person name="Stanger-Hall K.F."/>
            <person name="Hall D.W."/>
            <person name="Schmitz R.J."/>
            <person name="Nelson D.R."/>
            <person name="Lewis S.M."/>
            <person name="Shigenobu S."/>
            <person name="Bybee S.M."/>
            <person name="Larracuente A.M."/>
            <person name="Oba Y."/>
            <person name="Weng J.K."/>
        </authorList>
    </citation>
    <scope>NUCLEOTIDE SEQUENCE [LARGE SCALE GENOMIC DNA]</scope>
    <source>
        <strain evidence="2">1611_PpyrPB1</strain>
        <tissue evidence="2">Whole body</tissue>
    </source>
</reference>
<evidence type="ECO:0000313" key="2">
    <source>
        <dbReference type="EMBL" id="KAB0799317.1"/>
    </source>
</evidence>
<dbReference type="InParanoid" id="A0A5N4APR4"/>
<dbReference type="Gene3D" id="1.10.238.20">
    <property type="entry name" value="Pheromone/general odorant binding protein domain"/>
    <property type="match status" value="1"/>
</dbReference>
<protein>
    <submittedName>
        <fullName evidence="2">Uncharacterized protein</fullName>
    </submittedName>
</protein>
<dbReference type="SUPFAM" id="SSF47565">
    <property type="entry name" value="Insect pheromone/odorant-binding proteins"/>
    <property type="match status" value="1"/>
</dbReference>